<feature type="compositionally biased region" description="Polar residues" evidence="1">
    <location>
        <begin position="1"/>
        <end position="11"/>
    </location>
</feature>
<accession>A0A2T2NE88</accession>
<reference evidence="3 4" key="1">
    <citation type="journal article" date="2018" name="Front. Microbiol.">
        <title>Genome-Wide Analysis of Corynespora cassiicola Leaf Fall Disease Putative Effectors.</title>
        <authorList>
            <person name="Lopez D."/>
            <person name="Ribeiro S."/>
            <person name="Label P."/>
            <person name="Fumanal B."/>
            <person name="Venisse J.S."/>
            <person name="Kohler A."/>
            <person name="de Oliveira R.R."/>
            <person name="Labutti K."/>
            <person name="Lipzen A."/>
            <person name="Lail K."/>
            <person name="Bauer D."/>
            <person name="Ohm R.A."/>
            <person name="Barry K.W."/>
            <person name="Spatafora J."/>
            <person name="Grigoriev I.V."/>
            <person name="Martin F.M."/>
            <person name="Pujade-Renaud V."/>
        </authorList>
    </citation>
    <scope>NUCLEOTIDE SEQUENCE [LARGE SCALE GENOMIC DNA]</scope>
    <source>
        <strain evidence="3 4">Philippines</strain>
    </source>
</reference>
<dbReference type="SUPFAM" id="SSF53335">
    <property type="entry name" value="S-adenosyl-L-methionine-dependent methyltransferases"/>
    <property type="match status" value="1"/>
</dbReference>
<evidence type="ECO:0000313" key="3">
    <source>
        <dbReference type="EMBL" id="PSN63690.1"/>
    </source>
</evidence>
<dbReference type="GO" id="GO:0032259">
    <property type="term" value="P:methylation"/>
    <property type="evidence" value="ECO:0007669"/>
    <property type="project" value="UniProtKB-KW"/>
</dbReference>
<dbReference type="InterPro" id="IPR025714">
    <property type="entry name" value="Methyltranfer_dom"/>
</dbReference>
<dbReference type="STRING" id="1448308.A0A2T2NE88"/>
<sequence length="287" mass="32001">MSNRNQPQTYMQGHHPSVTASHRARTAEKEGAFLLPYLKPTHHILDLGCGPGTITTGLAKYVPEGTITGVDTTPEILSQARTLHAQHQPPAPQNVTFLQADVLEGLPFADASFDVVFCSQVLLHIPDPVAALREMRRVCRPGGGIVACREGEWPFHFTPYLPGLALWNKYTWELLYGKSEREHPDQPPQPEGHRSGSLVHKWAREAGFGVGGMVKGAGVELHASEEERRFYRDIMVGRIEEGGHREKYMKLGATKEQVDMMVADFKRWADDVDGWHAVLQCEVVCYA</sequence>
<keyword evidence="3" id="KW-0808">Transferase</keyword>
<evidence type="ECO:0000256" key="1">
    <source>
        <dbReference type="SAM" id="MobiDB-lite"/>
    </source>
</evidence>
<protein>
    <submittedName>
        <fullName evidence="3">Putative ubiE/COQ5 methyltransferase</fullName>
    </submittedName>
</protein>
<organism evidence="3 4">
    <name type="scientific">Corynespora cassiicola Philippines</name>
    <dbReference type="NCBI Taxonomy" id="1448308"/>
    <lineage>
        <taxon>Eukaryota</taxon>
        <taxon>Fungi</taxon>
        <taxon>Dikarya</taxon>
        <taxon>Ascomycota</taxon>
        <taxon>Pezizomycotina</taxon>
        <taxon>Dothideomycetes</taxon>
        <taxon>Pleosporomycetidae</taxon>
        <taxon>Pleosporales</taxon>
        <taxon>Corynesporascaceae</taxon>
        <taxon>Corynespora</taxon>
    </lineage>
</organism>
<proteinExistence type="predicted"/>
<evidence type="ECO:0000313" key="4">
    <source>
        <dbReference type="Proteomes" id="UP000240883"/>
    </source>
</evidence>
<dbReference type="Proteomes" id="UP000240883">
    <property type="component" value="Unassembled WGS sequence"/>
</dbReference>
<dbReference type="AlphaFoldDB" id="A0A2T2NE88"/>
<dbReference type="Pfam" id="PF13847">
    <property type="entry name" value="Methyltransf_31"/>
    <property type="match status" value="1"/>
</dbReference>
<name>A0A2T2NE88_CORCC</name>
<keyword evidence="3" id="KW-0489">Methyltransferase</keyword>
<dbReference type="PANTHER" id="PTHR43591:SF24">
    <property type="entry name" value="2-METHOXY-6-POLYPRENYL-1,4-BENZOQUINOL METHYLASE, MITOCHONDRIAL"/>
    <property type="match status" value="1"/>
</dbReference>
<dbReference type="InterPro" id="IPR029063">
    <property type="entry name" value="SAM-dependent_MTases_sf"/>
</dbReference>
<dbReference type="Gene3D" id="3.40.50.150">
    <property type="entry name" value="Vaccinia Virus protein VP39"/>
    <property type="match status" value="1"/>
</dbReference>
<keyword evidence="4" id="KW-1185">Reference proteome</keyword>
<gene>
    <name evidence="3" type="ORF">BS50DRAFT_557816</name>
</gene>
<dbReference type="CDD" id="cd02440">
    <property type="entry name" value="AdoMet_MTases"/>
    <property type="match status" value="1"/>
</dbReference>
<dbReference type="PANTHER" id="PTHR43591">
    <property type="entry name" value="METHYLTRANSFERASE"/>
    <property type="match status" value="1"/>
</dbReference>
<evidence type="ECO:0000259" key="2">
    <source>
        <dbReference type="Pfam" id="PF13847"/>
    </source>
</evidence>
<feature type="domain" description="Methyltransferase" evidence="2">
    <location>
        <begin position="41"/>
        <end position="151"/>
    </location>
</feature>
<dbReference type="EMBL" id="KZ678139">
    <property type="protein sequence ID" value="PSN63690.1"/>
    <property type="molecule type" value="Genomic_DNA"/>
</dbReference>
<dbReference type="GO" id="GO:0008168">
    <property type="term" value="F:methyltransferase activity"/>
    <property type="evidence" value="ECO:0007669"/>
    <property type="project" value="UniProtKB-KW"/>
</dbReference>
<feature type="region of interest" description="Disordered" evidence="1">
    <location>
        <begin position="1"/>
        <end position="25"/>
    </location>
</feature>
<dbReference type="OrthoDB" id="10017101at2759"/>